<keyword evidence="2" id="KW-0479">Metal-binding</keyword>
<dbReference type="InterPro" id="IPR047129">
    <property type="entry name" value="PPA2-like"/>
</dbReference>
<keyword evidence="3 7" id="KW-0378">Hydrolase</keyword>
<feature type="compositionally biased region" description="Polar residues" evidence="8">
    <location>
        <begin position="717"/>
        <end position="748"/>
    </location>
</feature>
<dbReference type="InterPro" id="IPR012919">
    <property type="entry name" value="SUN_dom"/>
</dbReference>
<accession>A0A8I2YK62</accession>
<protein>
    <recommendedName>
        <fullName evidence="7">Serine/threonine-protein phosphatase</fullName>
        <ecNumber evidence="7">3.1.3.16</ecNumber>
    </recommendedName>
</protein>
<dbReference type="Pfam" id="PF07738">
    <property type="entry name" value="Sad1_UNC"/>
    <property type="match status" value="2"/>
</dbReference>
<dbReference type="EC" id="3.1.3.16" evidence="7"/>
<feature type="compositionally biased region" description="Basic and acidic residues" evidence="8">
    <location>
        <begin position="608"/>
        <end position="620"/>
    </location>
</feature>
<keyword evidence="4" id="KW-0904">Protein phosphatase</keyword>
<keyword evidence="12" id="KW-1185">Reference proteome</keyword>
<dbReference type="Gene3D" id="3.60.21.10">
    <property type="match status" value="1"/>
</dbReference>
<dbReference type="SMART" id="SM00156">
    <property type="entry name" value="PP2Ac"/>
    <property type="match status" value="1"/>
</dbReference>
<dbReference type="EMBL" id="JAGFBS010000022">
    <property type="protein sequence ID" value="KAG6373380.1"/>
    <property type="molecule type" value="Genomic_DNA"/>
</dbReference>
<dbReference type="CDD" id="cd07415">
    <property type="entry name" value="MPP_PP2A_PP4_PP6"/>
    <property type="match status" value="1"/>
</dbReference>
<evidence type="ECO:0000256" key="4">
    <source>
        <dbReference type="ARBA" id="ARBA00022912"/>
    </source>
</evidence>
<evidence type="ECO:0000313" key="12">
    <source>
        <dbReference type="Proteomes" id="UP000683000"/>
    </source>
</evidence>
<keyword evidence="9" id="KW-0812">Transmembrane</keyword>
<evidence type="ECO:0000256" key="8">
    <source>
        <dbReference type="SAM" id="MobiDB-lite"/>
    </source>
</evidence>
<feature type="region of interest" description="Disordered" evidence="8">
    <location>
        <begin position="394"/>
        <end position="422"/>
    </location>
</feature>
<dbReference type="OrthoDB" id="342281at2759"/>
<dbReference type="Proteomes" id="UP000683000">
    <property type="component" value="Unassembled WGS sequence"/>
</dbReference>
<feature type="domain" description="SUN" evidence="10">
    <location>
        <begin position="1111"/>
        <end position="1325"/>
    </location>
</feature>
<dbReference type="PRINTS" id="PR00114">
    <property type="entry name" value="STPHPHTASE"/>
</dbReference>
<dbReference type="InterPro" id="IPR004843">
    <property type="entry name" value="Calcineurin-like_PHP"/>
</dbReference>
<dbReference type="InterPro" id="IPR029052">
    <property type="entry name" value="Metallo-depent_PP-like"/>
</dbReference>
<organism evidence="11 12">
    <name type="scientific">Boletus reticuloceps</name>
    <dbReference type="NCBI Taxonomy" id="495285"/>
    <lineage>
        <taxon>Eukaryota</taxon>
        <taxon>Fungi</taxon>
        <taxon>Dikarya</taxon>
        <taxon>Basidiomycota</taxon>
        <taxon>Agaricomycotina</taxon>
        <taxon>Agaricomycetes</taxon>
        <taxon>Agaricomycetidae</taxon>
        <taxon>Boletales</taxon>
        <taxon>Boletineae</taxon>
        <taxon>Boletaceae</taxon>
        <taxon>Boletoideae</taxon>
        <taxon>Boletus</taxon>
    </lineage>
</organism>
<dbReference type="Gene3D" id="2.60.120.260">
    <property type="entry name" value="Galactose-binding domain-like"/>
    <property type="match status" value="1"/>
</dbReference>
<feature type="compositionally biased region" description="Acidic residues" evidence="8">
    <location>
        <begin position="651"/>
        <end position="660"/>
    </location>
</feature>
<dbReference type="PANTHER" id="PTHR45619">
    <property type="entry name" value="SERINE/THREONINE-PROTEIN PHOSPHATASE PP2A-RELATED"/>
    <property type="match status" value="1"/>
</dbReference>
<feature type="compositionally biased region" description="Polar residues" evidence="8">
    <location>
        <begin position="477"/>
        <end position="497"/>
    </location>
</feature>
<keyword evidence="5" id="KW-0464">Manganese</keyword>
<feature type="region of interest" description="Disordered" evidence="8">
    <location>
        <begin position="993"/>
        <end position="1016"/>
    </location>
</feature>
<feature type="region of interest" description="Disordered" evidence="8">
    <location>
        <begin position="583"/>
        <end position="754"/>
    </location>
</feature>
<feature type="transmembrane region" description="Helical" evidence="9">
    <location>
        <begin position="858"/>
        <end position="877"/>
    </location>
</feature>
<evidence type="ECO:0000256" key="9">
    <source>
        <dbReference type="SAM" id="Phobius"/>
    </source>
</evidence>
<feature type="region of interest" description="Disordered" evidence="8">
    <location>
        <begin position="354"/>
        <end position="382"/>
    </location>
</feature>
<comment type="catalytic activity">
    <reaction evidence="6 7">
        <text>O-phospho-L-threonyl-[protein] + H2O = L-threonyl-[protein] + phosphate</text>
        <dbReference type="Rhea" id="RHEA:47004"/>
        <dbReference type="Rhea" id="RHEA-COMP:11060"/>
        <dbReference type="Rhea" id="RHEA-COMP:11605"/>
        <dbReference type="ChEBI" id="CHEBI:15377"/>
        <dbReference type="ChEBI" id="CHEBI:30013"/>
        <dbReference type="ChEBI" id="CHEBI:43474"/>
        <dbReference type="ChEBI" id="CHEBI:61977"/>
        <dbReference type="EC" id="3.1.3.16"/>
    </reaction>
</comment>
<feature type="compositionally biased region" description="Pro residues" evidence="8">
    <location>
        <begin position="1001"/>
        <end position="1011"/>
    </location>
</feature>
<dbReference type="SUPFAM" id="SSF56300">
    <property type="entry name" value="Metallo-dependent phosphatases"/>
    <property type="match status" value="1"/>
</dbReference>
<comment type="cofactor">
    <cofactor evidence="1">
        <name>Mn(2+)</name>
        <dbReference type="ChEBI" id="CHEBI:29035"/>
    </cofactor>
</comment>
<comment type="caution">
    <text evidence="11">The sequence shown here is derived from an EMBL/GenBank/DDBJ whole genome shotgun (WGS) entry which is preliminary data.</text>
</comment>
<keyword evidence="9" id="KW-1133">Transmembrane helix</keyword>
<dbReference type="FunFam" id="3.60.21.10:FF:000003">
    <property type="entry name" value="Serine/threonine-protein phosphatase"/>
    <property type="match status" value="1"/>
</dbReference>
<keyword evidence="9" id="KW-0472">Membrane</keyword>
<feature type="compositionally biased region" description="Acidic residues" evidence="8">
    <location>
        <begin position="706"/>
        <end position="716"/>
    </location>
</feature>
<reference evidence="11" key="1">
    <citation type="submission" date="2021-03" db="EMBL/GenBank/DDBJ databases">
        <title>Evolutionary innovations through gain and loss of genes in the ectomycorrhizal Boletales.</title>
        <authorList>
            <person name="Wu G."/>
            <person name="Miyauchi S."/>
            <person name="Morin E."/>
            <person name="Yang Z.-L."/>
            <person name="Xu J."/>
            <person name="Martin F.M."/>
        </authorList>
    </citation>
    <scope>NUCLEOTIDE SEQUENCE</scope>
    <source>
        <strain evidence="11">BR01</strain>
    </source>
</reference>
<dbReference type="Pfam" id="PF00149">
    <property type="entry name" value="Metallophos"/>
    <property type="match status" value="1"/>
</dbReference>
<gene>
    <name evidence="11" type="ORF">JVT61DRAFT_6528</name>
</gene>
<name>A0A8I2YK62_9AGAM</name>
<sequence length="1337" mass="148893">MEHEIDGWIEQLSQCKQLAEADVKKLCDKTREILMEESNVQPVRCPVTVCGDIHGQFHDLSELFRIGGNSPDTNYLFMGDYVDRGYYSVETVTLLVALKLRYRDRVTILRGNHESRQITQVYGFYDECLRKYGNANVWRFFTDLFDFLPLTALIDNQIFCLHGGLSPSIDTLDHVRSIDRVQEVPHEGPMCDLLWSDPDDRCGWGISPRGAGYTFGQDISEAFNHNNGLTLVARAHQLVMEGYSWGQDRNVVTIFSAPNYCYRCGNQAAIMEIDEKLSYTFLQFDPAPRAGEPLVSRRVPDYFLDKADENKHETTRLYLCRVDATVNTPPLDNAHNDDEQHLDNVASVPCTPRLDHQTFLNKPSTHNHQQHNLQPRQLISNPQNTQRAIPTSYAYGAPTAGSRSPPKPPPPHSAPNLDPSDTQDETALVRYARLKRDQSLNNSLQPEKWTVKDTSVNIATAFNQAVSTSYEMAPNNPNNAWASGSQTNLNVPRSTSVEYEKETHSTSNRRLAPPPSRLTSRSSHKPLSKQASGVSHVSDSEAEEQPSQSFDNSARGKSPFDQVLDMSKRAINTATSFYLRQRSAEPADVSAATTNGKESSLDYEDLDREYTELQRQRTQEDEQSASRKLSANNKRNRMSLDNKAYRPSMSDLEESDDQISDDGKKRRKKLKKKDLGPGTLTSLPVAGYDKRRRRKKGTKGGSAELDGAEDDQESSIDSEQHSSVQFASASRESLSRMSIPPSTRTSVPRGSVPPPSKFYPEMEDGLLEPQPGLEVILESDEPPAVDGVVNTSDSRAFSIGGLLGHLVNRIARFFFGIFEWILRVISLIFLSLGWVLGSTANIFFQKPITLVRSLDPRSFTYLARLAIIALVIYLAWFKFYDPLAQLLPYRASLRQYHPPDTPITNLDELVGRLQNIESALSGLSLDHQRARAQQDLEARAHGEVVNRIYALEARVREETKRVSEAETHLQASASQGLLDVKRQIDALHAQLSAVESAPRGTSPPPTPPPPTSDEEARRQLKLLEDRLGSIEGGVKEALEVSKNAVKDSTPSGPAWWSKLSSAVSSGKGLTIKSSDGTDITGLISHLVDTTVMRSTTRDIVSRADFALHSAGARPIPSLTSHTLEMRPTTMRGTVLSWMTGHGREMGRSPITALHQDIHSGLCWPMSGDFGQLGVALSYPAYITDITIDHVAKEVAFDLRTAPRDMEVWGLVEGTENLEKVVTFRAERAAQRAEAIGIAEESGSPLPEEPGEGDYPPTLPVNQPFIRLASFTYDIDAPSNIQTFPVRQEIQDLGVDFGIVALVMKNNWGKKQYTCLYRFRVHGERLDGTPQPSILEDS</sequence>
<dbReference type="PROSITE" id="PS00125">
    <property type="entry name" value="SER_THR_PHOSPHATASE"/>
    <property type="match status" value="1"/>
</dbReference>
<dbReference type="InterPro" id="IPR006186">
    <property type="entry name" value="Ser/Thr-sp_prot-phosphatase"/>
</dbReference>
<dbReference type="GO" id="GO:0004722">
    <property type="term" value="F:protein serine/threonine phosphatase activity"/>
    <property type="evidence" value="ECO:0007669"/>
    <property type="project" value="UniProtKB-EC"/>
</dbReference>
<evidence type="ECO:0000256" key="2">
    <source>
        <dbReference type="ARBA" id="ARBA00022723"/>
    </source>
</evidence>
<dbReference type="GO" id="GO:0046872">
    <property type="term" value="F:metal ion binding"/>
    <property type="evidence" value="ECO:0007669"/>
    <property type="project" value="UniProtKB-KW"/>
</dbReference>
<evidence type="ECO:0000259" key="10">
    <source>
        <dbReference type="PROSITE" id="PS51469"/>
    </source>
</evidence>
<evidence type="ECO:0000256" key="3">
    <source>
        <dbReference type="ARBA" id="ARBA00022801"/>
    </source>
</evidence>
<feature type="transmembrane region" description="Helical" evidence="9">
    <location>
        <begin position="813"/>
        <end position="837"/>
    </location>
</feature>
<feature type="compositionally biased region" description="Polar residues" evidence="8">
    <location>
        <begin position="358"/>
        <end position="382"/>
    </location>
</feature>
<evidence type="ECO:0000256" key="1">
    <source>
        <dbReference type="ARBA" id="ARBA00001936"/>
    </source>
</evidence>
<evidence type="ECO:0000256" key="6">
    <source>
        <dbReference type="ARBA" id="ARBA00048336"/>
    </source>
</evidence>
<proteinExistence type="inferred from homology"/>
<feature type="region of interest" description="Disordered" evidence="8">
    <location>
        <begin position="477"/>
        <end position="559"/>
    </location>
</feature>
<comment type="similarity">
    <text evidence="7">Belongs to the PPP phosphatase family.</text>
</comment>
<evidence type="ECO:0000256" key="5">
    <source>
        <dbReference type="ARBA" id="ARBA00023211"/>
    </source>
</evidence>
<dbReference type="PROSITE" id="PS51469">
    <property type="entry name" value="SUN"/>
    <property type="match status" value="1"/>
</dbReference>
<evidence type="ECO:0000256" key="7">
    <source>
        <dbReference type="RuleBase" id="RU004273"/>
    </source>
</evidence>
<evidence type="ECO:0000313" key="11">
    <source>
        <dbReference type="EMBL" id="KAG6373380.1"/>
    </source>
</evidence>